<organism evidence="1 2">
    <name type="scientific">Tachysurus vachellii</name>
    <name type="common">Darkbarbel catfish</name>
    <name type="synonym">Pelteobagrus vachellii</name>
    <dbReference type="NCBI Taxonomy" id="175792"/>
    <lineage>
        <taxon>Eukaryota</taxon>
        <taxon>Metazoa</taxon>
        <taxon>Chordata</taxon>
        <taxon>Craniata</taxon>
        <taxon>Vertebrata</taxon>
        <taxon>Euteleostomi</taxon>
        <taxon>Actinopterygii</taxon>
        <taxon>Neopterygii</taxon>
        <taxon>Teleostei</taxon>
        <taxon>Ostariophysi</taxon>
        <taxon>Siluriformes</taxon>
        <taxon>Bagridae</taxon>
        <taxon>Tachysurus</taxon>
    </lineage>
</organism>
<keyword evidence="2" id="KW-1185">Reference proteome</keyword>
<dbReference type="EMBL" id="JAVHJS010000021">
    <property type="protein sequence ID" value="KAK2823234.1"/>
    <property type="molecule type" value="Genomic_DNA"/>
</dbReference>
<proteinExistence type="predicted"/>
<evidence type="ECO:0000313" key="2">
    <source>
        <dbReference type="Proteomes" id="UP001187315"/>
    </source>
</evidence>
<reference evidence="1" key="1">
    <citation type="submission" date="2023-08" db="EMBL/GenBank/DDBJ databases">
        <title>Pelteobagrus vachellii genome.</title>
        <authorList>
            <person name="Liu H."/>
        </authorList>
    </citation>
    <scope>NUCLEOTIDE SEQUENCE</scope>
    <source>
        <strain evidence="1">PRFRI_2022a</strain>
        <tissue evidence="1">Muscle</tissue>
    </source>
</reference>
<accession>A0AA88S815</accession>
<name>A0AA88S815_TACVA</name>
<dbReference type="Proteomes" id="UP001187315">
    <property type="component" value="Unassembled WGS sequence"/>
</dbReference>
<protein>
    <submittedName>
        <fullName evidence="1">Uncharacterized protein</fullName>
    </submittedName>
</protein>
<comment type="caution">
    <text evidence="1">The sequence shown here is derived from an EMBL/GenBank/DDBJ whole genome shotgun (WGS) entry which is preliminary data.</text>
</comment>
<evidence type="ECO:0000313" key="1">
    <source>
        <dbReference type="EMBL" id="KAK2823234.1"/>
    </source>
</evidence>
<sequence>MGSSYNLFRHSKLMTKITADYNHCWHMNKKIGVGGASLFEPSGSGKVGGATALVIRHFLLRRKLQLGCLSWLALLLPSSFYKRFQILLKS</sequence>
<dbReference type="AlphaFoldDB" id="A0AA88S815"/>
<gene>
    <name evidence="1" type="ORF">Q7C36_019834</name>
</gene>